<dbReference type="PhylomeDB" id="S8AYP6"/>
<dbReference type="Proteomes" id="UP000019376">
    <property type="component" value="Unassembled WGS sequence"/>
</dbReference>
<evidence type="ECO:0000256" key="1">
    <source>
        <dbReference type="SAM" id="MobiDB-lite"/>
    </source>
</evidence>
<evidence type="ECO:0000313" key="3">
    <source>
        <dbReference type="Proteomes" id="UP000019376"/>
    </source>
</evidence>
<keyword evidence="3" id="KW-1185">Reference proteome</keyword>
<proteinExistence type="predicted"/>
<dbReference type="EMBL" id="KB644413">
    <property type="protein sequence ID" value="EPS31533.1"/>
    <property type="molecule type" value="Genomic_DNA"/>
</dbReference>
<dbReference type="InterPro" id="IPR009072">
    <property type="entry name" value="Histone-fold"/>
</dbReference>
<dbReference type="HOGENOM" id="CLU_030810_0_0_1"/>
<dbReference type="Pfam" id="PF10384">
    <property type="entry name" value="Scm3"/>
    <property type="match status" value="1"/>
</dbReference>
<dbReference type="GO" id="GO:0046982">
    <property type="term" value="F:protein heterodimerization activity"/>
    <property type="evidence" value="ECO:0007669"/>
    <property type="project" value="InterPro"/>
</dbReference>
<feature type="compositionally biased region" description="Polar residues" evidence="1">
    <location>
        <begin position="248"/>
        <end position="258"/>
    </location>
</feature>
<feature type="compositionally biased region" description="Acidic residues" evidence="1">
    <location>
        <begin position="289"/>
        <end position="298"/>
    </location>
</feature>
<feature type="compositionally biased region" description="Basic and acidic residues" evidence="1">
    <location>
        <begin position="98"/>
        <end position="108"/>
    </location>
</feature>
<dbReference type="AlphaFoldDB" id="S8AYP6"/>
<dbReference type="InterPro" id="IPR018465">
    <property type="entry name" value="Scm3/HJURP"/>
</dbReference>
<feature type="region of interest" description="Disordered" evidence="1">
    <location>
        <begin position="98"/>
        <end position="421"/>
    </location>
</feature>
<accession>S8AYP6</accession>
<gene>
    <name evidence="2" type="ORF">PDE_06488</name>
</gene>
<dbReference type="Gene3D" id="1.10.20.10">
    <property type="entry name" value="Histone, subunit A"/>
    <property type="match status" value="1"/>
</dbReference>
<feature type="compositionally biased region" description="Basic and acidic residues" evidence="1">
    <location>
        <begin position="341"/>
        <end position="372"/>
    </location>
</feature>
<feature type="compositionally biased region" description="Polar residues" evidence="1">
    <location>
        <begin position="373"/>
        <end position="382"/>
    </location>
</feature>
<dbReference type="PANTHER" id="PTHR15992:SF5">
    <property type="entry name" value="HOLLIDAY JUNCTION RECOGNITION PROTEIN"/>
    <property type="match status" value="1"/>
</dbReference>
<dbReference type="PANTHER" id="PTHR15992">
    <property type="entry name" value="HOLLIDAY JUNCTION RECOGNITION PROTEIN"/>
    <property type="match status" value="1"/>
</dbReference>
<dbReference type="STRING" id="933388.S8AYP6"/>
<feature type="compositionally biased region" description="Basic and acidic residues" evidence="1">
    <location>
        <begin position="1"/>
        <end position="19"/>
    </location>
</feature>
<sequence length="682" mass="75190">MEENPVLHDHSPLSDLQERPRKRPRVSPVPKSPQGVNEIPQQWDLQAARVQNDLRLKSIFEGIFAKYGNDFSEVGDEIDLESGEIVVDRGHLLGMREETDVGDWKDPWEMDPLGSDEEGPSPEEAPASSATRGQGDTNRMSVDTGSVGLTRGPMADSAGAPSEVRPGKLVSSPLGLKGKPWSQWHSMEPNSGPVDPLWQAPELPPLFATPKATRQPTVLSPQLPTIPREPSPPGSGSLWTVPRRRLPRSSQKVQGLATSSPSRKSRPRAKRKHQSSPGPRDWSFAEVAGGDESDDPLQEEWPSSPLPIPRQASRTGEPKTRSPKTTPVKMTAYTSPINNRSVDHRRQSPSREDRSVHSRSATGRDHHDRGHQSEVTPQSVNTAAGGGRHSLHDSVSPTLPRFVDGGDSGAAAAHECPSSSPIKTNVKFAPDEIKLIVCMRYVQERPWRDISAALPSHTLTEIYKWNQVHWSDRRAYPPRAPAPWSQVEVDILDWLAEMPGLSWAEIMIELPNRSQSEIEDELLRRWVGDEIWLAKQRLDESTVTDEPPSSASVHYETESRIVKIDVGHSDEENPQTFLTAAEGSSSSDSEMPTTPRPKPKATALPRYPSLPPSVEPRREFEDLVNSDGDGVEGETDDVMLLSAASSPSKLSSIYLGSPAPNRDLSRTPQRSPMKSPVKPRQL</sequence>
<feature type="compositionally biased region" description="Low complexity" evidence="1">
    <location>
        <begin position="638"/>
        <end position="657"/>
    </location>
</feature>
<feature type="compositionally biased region" description="Polar residues" evidence="1">
    <location>
        <begin position="212"/>
        <end position="223"/>
    </location>
</feature>
<feature type="region of interest" description="Disordered" evidence="1">
    <location>
        <begin position="1"/>
        <end position="40"/>
    </location>
</feature>
<protein>
    <recommendedName>
        <fullName evidence="4">Myb-like domain-containing protein</fullName>
    </recommendedName>
</protein>
<feature type="compositionally biased region" description="Polar residues" evidence="1">
    <location>
        <begin position="131"/>
        <end position="144"/>
    </location>
</feature>
<reference evidence="2 3" key="1">
    <citation type="journal article" date="2013" name="PLoS ONE">
        <title>Genomic and secretomic analyses reveal unique features of the lignocellulolytic enzyme system of Penicillium decumbens.</title>
        <authorList>
            <person name="Liu G."/>
            <person name="Zhang L."/>
            <person name="Wei X."/>
            <person name="Zou G."/>
            <person name="Qin Y."/>
            <person name="Ma L."/>
            <person name="Li J."/>
            <person name="Zheng H."/>
            <person name="Wang S."/>
            <person name="Wang C."/>
            <person name="Xun L."/>
            <person name="Zhao G.-P."/>
            <person name="Zhou Z."/>
            <person name="Qu Y."/>
        </authorList>
    </citation>
    <scope>NUCLEOTIDE SEQUENCE [LARGE SCALE GENOMIC DNA]</scope>
    <source>
        <strain evidence="3">114-2 / CGMCC 5302</strain>
    </source>
</reference>
<feature type="compositionally biased region" description="Basic residues" evidence="1">
    <location>
        <begin position="263"/>
        <end position="274"/>
    </location>
</feature>
<name>S8AYP6_PENO1</name>
<dbReference type="eggNOG" id="ENOG502SCHT">
    <property type="taxonomic scope" value="Eukaryota"/>
</dbReference>
<organism evidence="2 3">
    <name type="scientific">Penicillium oxalicum (strain 114-2 / CGMCC 5302)</name>
    <name type="common">Penicillium decumbens</name>
    <dbReference type="NCBI Taxonomy" id="933388"/>
    <lineage>
        <taxon>Eukaryota</taxon>
        <taxon>Fungi</taxon>
        <taxon>Dikarya</taxon>
        <taxon>Ascomycota</taxon>
        <taxon>Pezizomycotina</taxon>
        <taxon>Eurotiomycetes</taxon>
        <taxon>Eurotiomycetidae</taxon>
        <taxon>Eurotiales</taxon>
        <taxon>Aspergillaceae</taxon>
        <taxon>Penicillium</taxon>
    </lineage>
</organism>
<feature type="region of interest" description="Disordered" evidence="1">
    <location>
        <begin position="580"/>
        <end position="682"/>
    </location>
</feature>
<dbReference type="GO" id="GO:0042393">
    <property type="term" value="F:histone binding"/>
    <property type="evidence" value="ECO:0007669"/>
    <property type="project" value="InterPro"/>
</dbReference>
<evidence type="ECO:0000313" key="2">
    <source>
        <dbReference type="EMBL" id="EPS31533.1"/>
    </source>
</evidence>
<feature type="region of interest" description="Disordered" evidence="1">
    <location>
        <begin position="538"/>
        <end position="557"/>
    </location>
</feature>
<dbReference type="GO" id="GO:0005634">
    <property type="term" value="C:nucleus"/>
    <property type="evidence" value="ECO:0007669"/>
    <property type="project" value="InterPro"/>
</dbReference>
<evidence type="ECO:0008006" key="4">
    <source>
        <dbReference type="Google" id="ProtNLM"/>
    </source>
</evidence>
<feature type="compositionally biased region" description="Polar residues" evidence="1">
    <location>
        <begin position="580"/>
        <end position="591"/>
    </location>
</feature>
<dbReference type="OrthoDB" id="2420608at2759"/>